<dbReference type="Pfam" id="PF00293">
    <property type="entry name" value="NUDIX"/>
    <property type="match status" value="1"/>
</dbReference>
<dbReference type="PROSITE" id="PS00893">
    <property type="entry name" value="NUDIX_BOX"/>
    <property type="match status" value="1"/>
</dbReference>
<organism evidence="5 6">
    <name type="scientific">Moritella marina ATCC 15381</name>
    <dbReference type="NCBI Taxonomy" id="1202962"/>
    <lineage>
        <taxon>Bacteria</taxon>
        <taxon>Pseudomonadati</taxon>
        <taxon>Pseudomonadota</taxon>
        <taxon>Gammaproteobacteria</taxon>
        <taxon>Alteromonadales</taxon>
        <taxon>Moritellaceae</taxon>
        <taxon>Moritella</taxon>
    </lineage>
</organism>
<feature type="domain" description="Nudix hydrolase" evidence="4">
    <location>
        <begin position="62"/>
        <end position="201"/>
    </location>
</feature>
<dbReference type="Proteomes" id="UP000327424">
    <property type="component" value="Chromosome"/>
</dbReference>
<evidence type="ECO:0000256" key="1">
    <source>
        <dbReference type="ARBA" id="ARBA00001946"/>
    </source>
</evidence>
<dbReference type="InterPro" id="IPR000086">
    <property type="entry name" value="NUDIX_hydrolase_dom"/>
</dbReference>
<evidence type="ECO:0000259" key="4">
    <source>
        <dbReference type="PROSITE" id="PS51462"/>
    </source>
</evidence>
<dbReference type="PANTHER" id="PTHR43046">
    <property type="entry name" value="GDP-MANNOSE MANNOSYL HYDROLASE"/>
    <property type="match status" value="1"/>
</dbReference>
<accession>A0A5J6WNE6</accession>
<dbReference type="EMBL" id="CP044399">
    <property type="protein sequence ID" value="QFI38964.1"/>
    <property type="molecule type" value="Genomic_DNA"/>
</dbReference>
<gene>
    <name evidence="5" type="ORF">FR932_14410</name>
</gene>
<evidence type="ECO:0000256" key="2">
    <source>
        <dbReference type="ARBA" id="ARBA00022801"/>
    </source>
</evidence>
<dbReference type="OrthoDB" id="9804442at2"/>
<evidence type="ECO:0000313" key="5">
    <source>
        <dbReference type="EMBL" id="QFI38964.1"/>
    </source>
</evidence>
<name>A0A5J6WNE6_MORMI</name>
<evidence type="ECO:0000313" key="6">
    <source>
        <dbReference type="Proteomes" id="UP000327424"/>
    </source>
</evidence>
<keyword evidence="3" id="KW-0472">Membrane</keyword>
<sequence length="215" mass="24112">MTVSTSIILPISVAVYECVTIALVQNIIRLLINDKSYFIMINQMPVLRSTIHPDVTDPKSTDQRIAARGIITQGEEILLIFTARYHDYSLPGGGMHEGEDIVTALIREVEEETGAENIHNVAPYGCYEEMRPWYKGGFDSIHMVSYCFTCDANKLLGTPRLEENEIKNGVSAMWINIHEAIAHNLEVIKSYPKAGLSIERETYLLQKIAKELVAA</sequence>
<dbReference type="GO" id="GO:0016787">
    <property type="term" value="F:hydrolase activity"/>
    <property type="evidence" value="ECO:0007669"/>
    <property type="project" value="UniProtKB-KW"/>
</dbReference>
<proteinExistence type="predicted"/>
<dbReference type="KEGG" id="mmaa:FR932_14410"/>
<dbReference type="Gene3D" id="3.90.79.10">
    <property type="entry name" value="Nucleoside Triphosphate Pyrophosphohydrolase"/>
    <property type="match status" value="1"/>
</dbReference>
<dbReference type="InterPro" id="IPR015797">
    <property type="entry name" value="NUDIX_hydrolase-like_dom_sf"/>
</dbReference>
<keyword evidence="3" id="KW-1133">Transmembrane helix</keyword>
<dbReference type="AlphaFoldDB" id="A0A5J6WNE6"/>
<dbReference type="InterPro" id="IPR020084">
    <property type="entry name" value="NUDIX_hydrolase_CS"/>
</dbReference>
<dbReference type="PANTHER" id="PTHR43046:SF15">
    <property type="entry name" value="MUTT_NUDIX FAMILY PROTEIN"/>
    <property type="match status" value="1"/>
</dbReference>
<keyword evidence="2" id="KW-0378">Hydrolase</keyword>
<reference evidence="5 6" key="1">
    <citation type="submission" date="2019-09" db="EMBL/GenBank/DDBJ databases">
        <title>Hybrid Assembly of the complete Genome of the Deep-Sea Bacterium Moritella marina from long Nanopore and Illumina reads.</title>
        <authorList>
            <person name="Magin S."/>
            <person name="Georgoulis A."/>
            <person name="Papadimitriou K."/>
            <person name="Iliakis G."/>
            <person name="Vorgias C.E."/>
        </authorList>
    </citation>
    <scope>NUCLEOTIDE SEQUENCE [LARGE SCALE GENOMIC DNA]</scope>
    <source>
        <strain evidence="5 6">MP-1</strain>
    </source>
</reference>
<dbReference type="PROSITE" id="PS51462">
    <property type="entry name" value="NUDIX"/>
    <property type="match status" value="1"/>
</dbReference>
<protein>
    <submittedName>
        <fullName evidence="5">NUDIX domain-containing protein</fullName>
    </submittedName>
</protein>
<keyword evidence="6" id="KW-1185">Reference proteome</keyword>
<keyword evidence="3" id="KW-0812">Transmembrane</keyword>
<comment type="cofactor">
    <cofactor evidence="1">
        <name>Mg(2+)</name>
        <dbReference type="ChEBI" id="CHEBI:18420"/>
    </cofactor>
</comment>
<evidence type="ECO:0000256" key="3">
    <source>
        <dbReference type="SAM" id="Phobius"/>
    </source>
</evidence>
<dbReference type="SUPFAM" id="SSF55811">
    <property type="entry name" value="Nudix"/>
    <property type="match status" value="1"/>
</dbReference>
<feature type="transmembrane region" description="Helical" evidence="3">
    <location>
        <begin position="6"/>
        <end position="32"/>
    </location>
</feature>